<reference evidence="2" key="1">
    <citation type="submission" date="2020-03" db="EMBL/GenBank/DDBJ databases">
        <title>A mixture of massive structural variations and highly conserved coding sequences in Ustilaginoidea virens genome.</title>
        <authorList>
            <person name="Zhang K."/>
            <person name="Zhao Z."/>
            <person name="Zhang Z."/>
            <person name="Li Y."/>
            <person name="Hsiang T."/>
            <person name="Sun W."/>
        </authorList>
    </citation>
    <scope>NUCLEOTIDE SEQUENCE</scope>
    <source>
        <strain evidence="2">UV-8b</strain>
    </source>
</reference>
<dbReference type="Proteomes" id="UP000027002">
    <property type="component" value="Chromosome 4"/>
</dbReference>
<dbReference type="EMBL" id="CP072756">
    <property type="protein sequence ID" value="QUC21231.1"/>
    <property type="molecule type" value="Genomic_DNA"/>
</dbReference>
<feature type="region of interest" description="Disordered" evidence="1">
    <location>
        <begin position="102"/>
        <end position="123"/>
    </location>
</feature>
<name>A0A8E5MIY2_USTVR</name>
<sequence length="195" mass="21338">MRAMHASSRLHGTCSFPFLPGLRRLGPVQPCANSPWPVREPRRAWASGLKRWPRLRGCVTPDKAPTTATINNCNNCNNCNSKNNNNNNSNSNEVETATLQLATRQPPASRTTNPPNPDVAEDALPRAGRFDTKGPWQTPPLGQMDLCDGVLRASKGMMRPTHAPQDIQRDAARQNSIITRETSGEVLLILTGHTG</sequence>
<dbReference type="AlphaFoldDB" id="A0A8E5MIY2"/>
<proteinExistence type="predicted"/>
<gene>
    <name evidence="2" type="ORF">UV8b_05474</name>
</gene>
<protein>
    <submittedName>
        <fullName evidence="2">Uncharacterized protein</fullName>
    </submittedName>
</protein>
<dbReference type="GeneID" id="66066251"/>
<evidence type="ECO:0000313" key="2">
    <source>
        <dbReference type="EMBL" id="QUC21231.1"/>
    </source>
</evidence>
<evidence type="ECO:0000256" key="1">
    <source>
        <dbReference type="SAM" id="MobiDB-lite"/>
    </source>
</evidence>
<dbReference type="RefSeq" id="XP_042998904.1">
    <property type="nucleotide sequence ID" value="XM_043142971.1"/>
</dbReference>
<evidence type="ECO:0000313" key="3">
    <source>
        <dbReference type="Proteomes" id="UP000027002"/>
    </source>
</evidence>
<organism evidence="2 3">
    <name type="scientific">Ustilaginoidea virens</name>
    <name type="common">Rice false smut fungus</name>
    <name type="synonym">Villosiclava virens</name>
    <dbReference type="NCBI Taxonomy" id="1159556"/>
    <lineage>
        <taxon>Eukaryota</taxon>
        <taxon>Fungi</taxon>
        <taxon>Dikarya</taxon>
        <taxon>Ascomycota</taxon>
        <taxon>Pezizomycotina</taxon>
        <taxon>Sordariomycetes</taxon>
        <taxon>Hypocreomycetidae</taxon>
        <taxon>Hypocreales</taxon>
        <taxon>Clavicipitaceae</taxon>
        <taxon>Ustilaginoidea</taxon>
    </lineage>
</organism>
<accession>A0A8E5MIY2</accession>
<feature type="compositionally biased region" description="Polar residues" evidence="1">
    <location>
        <begin position="102"/>
        <end position="113"/>
    </location>
</feature>
<keyword evidence="3" id="KW-1185">Reference proteome</keyword>
<dbReference type="KEGG" id="uvi:66066251"/>